<dbReference type="PROSITE" id="PS50110">
    <property type="entry name" value="RESPONSE_REGULATORY"/>
    <property type="match status" value="1"/>
</dbReference>
<accession>A0ABS8YJN9</accession>
<dbReference type="EMBL" id="JAJNBZ010000010">
    <property type="protein sequence ID" value="MCE5170565.1"/>
    <property type="molecule type" value="Genomic_DNA"/>
</dbReference>
<dbReference type="InterPro" id="IPR018060">
    <property type="entry name" value="HTH_AraC"/>
</dbReference>
<dbReference type="Gene3D" id="1.10.10.60">
    <property type="entry name" value="Homeodomain-like"/>
    <property type="match status" value="2"/>
</dbReference>
<feature type="domain" description="Response regulatory" evidence="6">
    <location>
        <begin position="4"/>
        <end position="121"/>
    </location>
</feature>
<organism evidence="7 8">
    <name type="scientific">Paenibacillus profundus</name>
    <dbReference type="NCBI Taxonomy" id="1173085"/>
    <lineage>
        <taxon>Bacteria</taxon>
        <taxon>Bacillati</taxon>
        <taxon>Bacillota</taxon>
        <taxon>Bacilli</taxon>
        <taxon>Bacillales</taxon>
        <taxon>Paenibacillaceae</taxon>
        <taxon>Paenibacillus</taxon>
    </lineage>
</organism>
<feature type="modified residue" description="4-aspartylphosphate" evidence="4">
    <location>
        <position position="56"/>
    </location>
</feature>
<keyword evidence="1" id="KW-0805">Transcription regulation</keyword>
<protein>
    <submittedName>
        <fullName evidence="7">Response regulator</fullName>
    </submittedName>
</protein>
<dbReference type="SMART" id="SM00342">
    <property type="entry name" value="HTH_ARAC"/>
    <property type="match status" value="1"/>
</dbReference>
<comment type="caution">
    <text evidence="7">The sequence shown here is derived from an EMBL/GenBank/DDBJ whole genome shotgun (WGS) entry which is preliminary data.</text>
</comment>
<dbReference type="Gene3D" id="3.40.50.2300">
    <property type="match status" value="1"/>
</dbReference>
<evidence type="ECO:0000256" key="1">
    <source>
        <dbReference type="ARBA" id="ARBA00023015"/>
    </source>
</evidence>
<evidence type="ECO:0000259" key="6">
    <source>
        <dbReference type="PROSITE" id="PS50110"/>
    </source>
</evidence>
<keyword evidence="8" id="KW-1185">Reference proteome</keyword>
<gene>
    <name evidence="7" type="ORF">LQV63_14710</name>
</gene>
<dbReference type="RefSeq" id="WP_233697261.1">
    <property type="nucleotide sequence ID" value="NZ_JAJNBZ010000010.1"/>
</dbReference>
<keyword evidence="3" id="KW-0804">Transcription</keyword>
<dbReference type="InterPro" id="IPR001789">
    <property type="entry name" value="Sig_transdc_resp-reg_receiver"/>
</dbReference>
<dbReference type="PROSITE" id="PS01124">
    <property type="entry name" value="HTH_ARAC_FAMILY_2"/>
    <property type="match status" value="1"/>
</dbReference>
<dbReference type="PANTHER" id="PTHR43280:SF28">
    <property type="entry name" value="HTH-TYPE TRANSCRIPTIONAL ACTIVATOR RHAS"/>
    <property type="match status" value="1"/>
</dbReference>
<evidence type="ECO:0000256" key="4">
    <source>
        <dbReference type="PROSITE-ProRule" id="PRU00169"/>
    </source>
</evidence>
<evidence type="ECO:0000256" key="2">
    <source>
        <dbReference type="ARBA" id="ARBA00023125"/>
    </source>
</evidence>
<keyword evidence="4" id="KW-0597">Phosphoprotein</keyword>
<dbReference type="SUPFAM" id="SSF46689">
    <property type="entry name" value="Homeodomain-like"/>
    <property type="match status" value="2"/>
</dbReference>
<dbReference type="InterPro" id="IPR011006">
    <property type="entry name" value="CheY-like_superfamily"/>
</dbReference>
<sequence length="536" mass="61880">MSVKALLIDDEIHILNNLKMVIPWEEMKVEIVGTARNGAEGIDIVRQRDPDIILCDIRMPVMDGMEFLREIRKMGSEAEVMMLTGYQEFEYARIALQNGVRDYILKPINYEELEHTVRTIADLVRSRQQEKNRSERRWGKVISLAYEKMMFDVLMGFSAGAPPYVIADDGLQADQMDYALLLIDLDGYVQHTVSWSDNERKLWNFAVRNVLQDAITGEWLDYAVLQMREGEWCVLMQYSKECCEVSQDDMARWACLFQRAVREHVKLTVSLAWDKGPIQLAGLANTYKRLQRSLVLYPDDEQLVQVDEGSNARQAASVSEWQLVEDIVSGMKQNDKSKVEKSLQSLQSGLLLMPEQSVMRVEKFLHYVIIHLLREMRELELVSSQEEEAIWNRLQHSVSVKDLNNVITQLINHTKEHAMNKKSSELLMISAKDYIHRNLSSDIGIDEISDYLGISCSYFSLLFKTHFGETFVEYVTKQRIKLAKSMLRMTDKSITHIGATVGYSERRYFSKVFQKYTGITPSEFREQTASAESDND</sequence>
<dbReference type="SMART" id="SM00448">
    <property type="entry name" value="REC"/>
    <property type="match status" value="1"/>
</dbReference>
<dbReference type="SUPFAM" id="SSF52172">
    <property type="entry name" value="CheY-like"/>
    <property type="match status" value="1"/>
</dbReference>
<evidence type="ECO:0000256" key="3">
    <source>
        <dbReference type="ARBA" id="ARBA00023163"/>
    </source>
</evidence>
<dbReference type="PRINTS" id="PR00032">
    <property type="entry name" value="HTHARAC"/>
</dbReference>
<reference evidence="7 8" key="1">
    <citation type="submission" date="2021-11" db="EMBL/GenBank/DDBJ databases">
        <title>Draft genome sequence of Paenibacillus profundus YoMME, a new Gram-positive bacteria with exoelectrogenic properties.</title>
        <authorList>
            <person name="Hubenova Y."/>
            <person name="Hubenova E."/>
            <person name="Manasiev Y."/>
            <person name="Peykov S."/>
            <person name="Mitov M."/>
        </authorList>
    </citation>
    <scope>NUCLEOTIDE SEQUENCE [LARGE SCALE GENOMIC DNA]</scope>
    <source>
        <strain evidence="7 8">YoMME</strain>
    </source>
</reference>
<dbReference type="Proteomes" id="UP001199916">
    <property type="component" value="Unassembled WGS sequence"/>
</dbReference>
<dbReference type="InterPro" id="IPR020449">
    <property type="entry name" value="Tscrpt_reg_AraC-type_HTH"/>
</dbReference>
<evidence type="ECO:0000313" key="8">
    <source>
        <dbReference type="Proteomes" id="UP001199916"/>
    </source>
</evidence>
<evidence type="ECO:0000259" key="5">
    <source>
        <dbReference type="PROSITE" id="PS01124"/>
    </source>
</evidence>
<dbReference type="PANTHER" id="PTHR43280">
    <property type="entry name" value="ARAC-FAMILY TRANSCRIPTIONAL REGULATOR"/>
    <property type="match status" value="1"/>
</dbReference>
<name>A0ABS8YJN9_9BACL</name>
<dbReference type="InterPro" id="IPR009057">
    <property type="entry name" value="Homeodomain-like_sf"/>
</dbReference>
<feature type="domain" description="HTH araC/xylS-type" evidence="5">
    <location>
        <begin position="429"/>
        <end position="527"/>
    </location>
</feature>
<dbReference type="Pfam" id="PF12833">
    <property type="entry name" value="HTH_18"/>
    <property type="match status" value="1"/>
</dbReference>
<dbReference type="CDD" id="cd17536">
    <property type="entry name" value="REC_YesN-like"/>
    <property type="match status" value="1"/>
</dbReference>
<evidence type="ECO:0000313" key="7">
    <source>
        <dbReference type="EMBL" id="MCE5170565.1"/>
    </source>
</evidence>
<proteinExistence type="predicted"/>
<keyword evidence="2" id="KW-0238">DNA-binding</keyword>
<dbReference type="Pfam" id="PF00072">
    <property type="entry name" value="Response_reg"/>
    <property type="match status" value="1"/>
</dbReference>